<keyword evidence="2" id="KW-1185">Reference proteome</keyword>
<reference evidence="1 2" key="1">
    <citation type="submission" date="2019-03" db="EMBL/GenBank/DDBJ databases">
        <title>Genomic Encyclopedia of Type Strains, Phase III (KMG-III): the genomes of soil and plant-associated and newly described type strains.</title>
        <authorList>
            <person name="Whitman W."/>
        </authorList>
    </citation>
    <scope>NUCLEOTIDE SEQUENCE [LARGE SCALE GENOMIC DNA]</scope>
    <source>
        <strain evidence="1 2">CECT 8301</strain>
    </source>
</reference>
<evidence type="ECO:0000313" key="2">
    <source>
        <dbReference type="Proteomes" id="UP000294824"/>
    </source>
</evidence>
<dbReference type="Proteomes" id="UP000294824">
    <property type="component" value="Unassembled WGS sequence"/>
</dbReference>
<sequence length="30" mass="3678">MSELYLEFVKSIKEILIAIYRDVLKKKEDY</sequence>
<dbReference type="AlphaFoldDB" id="A0A4R8M615"/>
<organism evidence="1 2">
    <name type="scientific">Algibacter lectus</name>
    <dbReference type="NCBI Taxonomy" id="221126"/>
    <lineage>
        <taxon>Bacteria</taxon>
        <taxon>Pseudomonadati</taxon>
        <taxon>Bacteroidota</taxon>
        <taxon>Flavobacteriia</taxon>
        <taxon>Flavobacteriales</taxon>
        <taxon>Flavobacteriaceae</taxon>
        <taxon>Algibacter</taxon>
    </lineage>
</organism>
<accession>A0A4R8M615</accession>
<evidence type="ECO:0000313" key="1">
    <source>
        <dbReference type="EMBL" id="TDY60779.1"/>
    </source>
</evidence>
<proteinExistence type="predicted"/>
<comment type="caution">
    <text evidence="1">The sequence shown here is derived from an EMBL/GenBank/DDBJ whole genome shotgun (WGS) entry which is preliminary data.</text>
</comment>
<gene>
    <name evidence="1" type="ORF">DFQ06_3363</name>
</gene>
<protein>
    <submittedName>
        <fullName evidence="1">Uncharacterized protein</fullName>
    </submittedName>
</protein>
<dbReference type="EMBL" id="SORL01000011">
    <property type="protein sequence ID" value="TDY60779.1"/>
    <property type="molecule type" value="Genomic_DNA"/>
</dbReference>
<name>A0A4R8M615_9FLAO</name>